<dbReference type="Proteomes" id="UP000602284">
    <property type="component" value="Unassembled WGS sequence"/>
</dbReference>
<dbReference type="NCBIfam" id="TIGR01280">
    <property type="entry name" value="xseB"/>
    <property type="match status" value="1"/>
</dbReference>
<dbReference type="EC" id="3.1.11.6" evidence="6"/>
<dbReference type="InterPro" id="IPR037004">
    <property type="entry name" value="Exonuc_VII_ssu_sf"/>
</dbReference>
<dbReference type="SUPFAM" id="SSF116842">
    <property type="entry name" value="XseB-like"/>
    <property type="match status" value="1"/>
</dbReference>
<dbReference type="GO" id="GO:0008855">
    <property type="term" value="F:exodeoxyribonuclease VII activity"/>
    <property type="evidence" value="ECO:0007669"/>
    <property type="project" value="UniProtKB-EC"/>
</dbReference>
<keyword evidence="9" id="KW-1185">Reference proteome</keyword>
<evidence type="ECO:0000313" key="9">
    <source>
        <dbReference type="Proteomes" id="UP000602284"/>
    </source>
</evidence>
<dbReference type="InterPro" id="IPR003761">
    <property type="entry name" value="Exonuc_VII_S"/>
</dbReference>
<dbReference type="PANTHER" id="PTHR34137">
    <property type="entry name" value="EXODEOXYRIBONUCLEASE 7 SMALL SUBUNIT"/>
    <property type="match status" value="1"/>
</dbReference>
<evidence type="ECO:0000256" key="3">
    <source>
        <dbReference type="ARBA" id="ARBA00022722"/>
    </source>
</evidence>
<evidence type="ECO:0000313" key="8">
    <source>
        <dbReference type="EMBL" id="MBL0388129.1"/>
    </source>
</evidence>
<comment type="catalytic activity">
    <reaction evidence="6">
        <text>Exonucleolytic cleavage in either 5'- to 3'- or 3'- to 5'-direction to yield nucleoside 5'-phosphates.</text>
        <dbReference type="EC" id="3.1.11.6"/>
    </reaction>
</comment>
<keyword evidence="2 6" id="KW-0963">Cytoplasm</keyword>
<comment type="caution">
    <text evidence="8">The sequence shown here is derived from an EMBL/GenBank/DDBJ whole genome shotgun (WGS) entry which is preliminary data.</text>
</comment>
<dbReference type="RefSeq" id="WP_201636810.1">
    <property type="nucleotide sequence ID" value="NZ_JAEQNB010000005.1"/>
</dbReference>
<evidence type="ECO:0000256" key="2">
    <source>
        <dbReference type="ARBA" id="ARBA00022490"/>
    </source>
</evidence>
<proteinExistence type="inferred from homology"/>
<organism evidence="8 9">
    <name type="scientific">Tumebacillus amylolyticus</name>
    <dbReference type="NCBI Taxonomy" id="2801339"/>
    <lineage>
        <taxon>Bacteria</taxon>
        <taxon>Bacillati</taxon>
        <taxon>Bacillota</taxon>
        <taxon>Bacilli</taxon>
        <taxon>Bacillales</taxon>
        <taxon>Alicyclobacillaceae</taxon>
        <taxon>Tumebacillus</taxon>
    </lineage>
</organism>
<dbReference type="PANTHER" id="PTHR34137:SF1">
    <property type="entry name" value="EXODEOXYRIBONUCLEASE 7 SMALL SUBUNIT"/>
    <property type="match status" value="1"/>
</dbReference>
<comment type="function">
    <text evidence="6">Bidirectionally degrades single-stranded DNA into large acid-insoluble oligonucleotides, which are then degraded further into small acid-soluble oligonucleotides.</text>
</comment>
<name>A0ABS1JDQ3_9BACL</name>
<dbReference type="Pfam" id="PF02609">
    <property type="entry name" value="Exonuc_VII_S"/>
    <property type="match status" value="1"/>
</dbReference>
<accession>A0ABS1JDQ3</accession>
<protein>
    <recommendedName>
        <fullName evidence="6">Exodeoxyribonuclease 7 small subunit</fullName>
        <ecNumber evidence="6">3.1.11.6</ecNumber>
    </recommendedName>
    <alternativeName>
        <fullName evidence="6">Exodeoxyribonuclease VII small subunit</fullName>
        <shortName evidence="6">Exonuclease VII small subunit</shortName>
    </alternativeName>
</protein>
<dbReference type="EMBL" id="JAEQNB010000005">
    <property type="protein sequence ID" value="MBL0388129.1"/>
    <property type="molecule type" value="Genomic_DNA"/>
</dbReference>
<reference evidence="8 9" key="1">
    <citation type="submission" date="2021-01" db="EMBL/GenBank/DDBJ databases">
        <title>Tumebacillus sp. strain ITR2 16S ribosomal RNA gene Genome sequencing and assembly.</title>
        <authorList>
            <person name="Kang M."/>
        </authorList>
    </citation>
    <scope>NUCLEOTIDE SEQUENCE [LARGE SCALE GENOMIC DNA]</scope>
    <source>
        <strain evidence="8 9">ITR2</strain>
    </source>
</reference>
<sequence length="82" mass="9429">MTETNEQQVEQSFEQALERLEEIVRAMEAGDLPLEQAIAEFQEGMSLARICREKLDQAEQKIQMLVQESGQLVKKPFTTTEE</sequence>
<evidence type="ECO:0000256" key="7">
    <source>
        <dbReference type="SAM" id="Coils"/>
    </source>
</evidence>
<dbReference type="Gene3D" id="1.10.287.1040">
    <property type="entry name" value="Exonuclease VII, small subunit"/>
    <property type="match status" value="1"/>
</dbReference>
<keyword evidence="4 6" id="KW-0378">Hydrolase</keyword>
<comment type="subcellular location">
    <subcellularLocation>
        <location evidence="6">Cytoplasm</location>
    </subcellularLocation>
</comment>
<evidence type="ECO:0000256" key="1">
    <source>
        <dbReference type="ARBA" id="ARBA00009998"/>
    </source>
</evidence>
<keyword evidence="5 6" id="KW-0269">Exonuclease</keyword>
<dbReference type="NCBIfam" id="NF002140">
    <property type="entry name" value="PRK00977.1-4"/>
    <property type="match status" value="1"/>
</dbReference>
<keyword evidence="3 6" id="KW-0540">Nuclease</keyword>
<keyword evidence="7" id="KW-0175">Coiled coil</keyword>
<comment type="similarity">
    <text evidence="1 6">Belongs to the XseB family.</text>
</comment>
<evidence type="ECO:0000256" key="4">
    <source>
        <dbReference type="ARBA" id="ARBA00022801"/>
    </source>
</evidence>
<comment type="subunit">
    <text evidence="6">Heterooligomer composed of large and small subunits.</text>
</comment>
<evidence type="ECO:0000256" key="6">
    <source>
        <dbReference type="HAMAP-Rule" id="MF_00337"/>
    </source>
</evidence>
<evidence type="ECO:0000256" key="5">
    <source>
        <dbReference type="ARBA" id="ARBA00022839"/>
    </source>
</evidence>
<dbReference type="PIRSF" id="PIRSF006488">
    <property type="entry name" value="Exonuc_VII_S"/>
    <property type="match status" value="1"/>
</dbReference>
<feature type="coiled-coil region" evidence="7">
    <location>
        <begin position="48"/>
        <end position="75"/>
    </location>
</feature>
<gene>
    <name evidence="6 8" type="primary">xseB</name>
    <name evidence="8" type="ORF">JJB07_16045</name>
</gene>
<dbReference type="HAMAP" id="MF_00337">
    <property type="entry name" value="Exonuc_7_S"/>
    <property type="match status" value="1"/>
</dbReference>